<feature type="transmembrane region" description="Helical" evidence="1">
    <location>
        <begin position="112"/>
        <end position="129"/>
    </location>
</feature>
<gene>
    <name evidence="2" type="ordered locus">bpr_I2588</name>
</gene>
<dbReference type="STRING" id="515622.bpr_I2588"/>
<reference evidence="2 3" key="1">
    <citation type="journal article" date="2010" name="PLoS ONE">
        <title>The glycobiome of the rumen bacterium Butyrivibrio proteoclasticus B316(T) highlights adaptation to a polysaccharide-rich environment.</title>
        <authorList>
            <person name="Kelly W.J."/>
            <person name="Leahy S.C."/>
            <person name="Altermann E."/>
            <person name="Yeoman C.J."/>
            <person name="Dunne J.C."/>
            <person name="Kong Z."/>
            <person name="Pacheco D.M."/>
            <person name="Li D."/>
            <person name="Noel S.J."/>
            <person name="Moon C.D."/>
            <person name="Cookson A.L."/>
            <person name="Attwood G.T."/>
        </authorList>
    </citation>
    <scope>NUCLEOTIDE SEQUENCE [LARGE SCALE GENOMIC DNA]</scope>
    <source>
        <strain evidence="3">ATCC 51982 / DSM 14932 / B316</strain>
    </source>
</reference>
<dbReference type="EMBL" id="CP001810">
    <property type="protein sequence ID" value="ADL35321.1"/>
    <property type="molecule type" value="Genomic_DNA"/>
</dbReference>
<evidence type="ECO:0000313" key="3">
    <source>
        <dbReference type="Proteomes" id="UP000001299"/>
    </source>
</evidence>
<dbReference type="AlphaFoldDB" id="E0RXB0"/>
<dbReference type="Proteomes" id="UP000001299">
    <property type="component" value="Chromosome 1"/>
</dbReference>
<evidence type="ECO:0000313" key="2">
    <source>
        <dbReference type="EMBL" id="ADL35321.1"/>
    </source>
</evidence>
<feature type="transmembrane region" description="Helical" evidence="1">
    <location>
        <begin position="85"/>
        <end position="106"/>
    </location>
</feature>
<sequence length="314" mass="35010">MTSLLELKQYISKFYIKNETYISYVWKFLLALITIAIINNKLGYMQPLNNIAIVLMASLLCAILPANFIVFIAAVFILGHLYSAAVESALVVAIIFLLMFLLYFRFSPKDTLAVLLTPIFFFMHIPYVMPLAMGLLGLPTSAVSVAFGLVIAYMINYFSAGNSVGKIGTDVEETSTQFQSVLKGILGDKTMLVMIIVFAIAIVIVYMIRRASIDYSWRIAIAAGSISIIVGMLVGDLVLETQISFLGVILGTVVSAALMLVVEFFAFNVDYTRTEKVQFEDDDYYYYVKAVPKVTVSAPERRVKKINRANGRRR</sequence>
<dbReference type="eggNOG" id="ENOG502Z9W3">
    <property type="taxonomic scope" value="Bacteria"/>
</dbReference>
<dbReference type="KEGG" id="bpb:bpr_I2588"/>
<protein>
    <submittedName>
        <fullName evidence="2">Uncharacterized protein</fullName>
    </submittedName>
</protein>
<accession>E0RXB0</accession>
<proteinExistence type="predicted"/>
<dbReference type="HOGENOM" id="CLU_059528_0_0_9"/>
<dbReference type="RefSeq" id="WP_013281974.1">
    <property type="nucleotide sequence ID" value="NC_014387.1"/>
</dbReference>
<feature type="transmembrane region" description="Helical" evidence="1">
    <location>
        <begin position="190"/>
        <end position="208"/>
    </location>
</feature>
<feature type="transmembrane region" description="Helical" evidence="1">
    <location>
        <begin position="21"/>
        <end position="39"/>
    </location>
</feature>
<feature type="transmembrane region" description="Helical" evidence="1">
    <location>
        <begin position="220"/>
        <end position="239"/>
    </location>
</feature>
<feature type="transmembrane region" description="Helical" evidence="1">
    <location>
        <begin position="51"/>
        <end position="78"/>
    </location>
</feature>
<keyword evidence="1" id="KW-1133">Transmembrane helix</keyword>
<name>E0RXB0_BUTPB</name>
<keyword evidence="3" id="KW-1185">Reference proteome</keyword>
<organism evidence="2 3">
    <name type="scientific">Butyrivibrio proteoclasticus (strain ATCC 51982 / DSM 14932 / B316)</name>
    <name type="common">Clostridium proteoclasticum</name>
    <dbReference type="NCBI Taxonomy" id="515622"/>
    <lineage>
        <taxon>Bacteria</taxon>
        <taxon>Bacillati</taxon>
        <taxon>Bacillota</taxon>
        <taxon>Clostridia</taxon>
        <taxon>Lachnospirales</taxon>
        <taxon>Lachnospiraceae</taxon>
        <taxon>Butyrivibrio</taxon>
    </lineage>
</organism>
<feature type="transmembrane region" description="Helical" evidence="1">
    <location>
        <begin position="245"/>
        <end position="267"/>
    </location>
</feature>
<keyword evidence="1" id="KW-0472">Membrane</keyword>
<feature type="transmembrane region" description="Helical" evidence="1">
    <location>
        <begin position="136"/>
        <end position="155"/>
    </location>
</feature>
<evidence type="ECO:0000256" key="1">
    <source>
        <dbReference type="SAM" id="Phobius"/>
    </source>
</evidence>
<keyword evidence="1" id="KW-0812">Transmembrane</keyword>